<organism evidence="1 2">
    <name type="scientific">Panagrolaimus sp. PS1159</name>
    <dbReference type="NCBI Taxonomy" id="55785"/>
    <lineage>
        <taxon>Eukaryota</taxon>
        <taxon>Metazoa</taxon>
        <taxon>Ecdysozoa</taxon>
        <taxon>Nematoda</taxon>
        <taxon>Chromadorea</taxon>
        <taxon>Rhabditida</taxon>
        <taxon>Tylenchina</taxon>
        <taxon>Panagrolaimomorpha</taxon>
        <taxon>Panagrolaimoidea</taxon>
        <taxon>Panagrolaimidae</taxon>
        <taxon>Panagrolaimus</taxon>
    </lineage>
</organism>
<reference evidence="2" key="1">
    <citation type="submission" date="2022-11" db="UniProtKB">
        <authorList>
            <consortium name="WormBaseParasite"/>
        </authorList>
    </citation>
    <scope>IDENTIFICATION</scope>
</reference>
<dbReference type="Proteomes" id="UP000887580">
    <property type="component" value="Unplaced"/>
</dbReference>
<proteinExistence type="predicted"/>
<dbReference type="WBParaSite" id="PS1159_v2.g23419.t1">
    <property type="protein sequence ID" value="PS1159_v2.g23419.t1"/>
    <property type="gene ID" value="PS1159_v2.g23419"/>
</dbReference>
<name>A0AC35G4I4_9BILA</name>
<evidence type="ECO:0000313" key="1">
    <source>
        <dbReference type="Proteomes" id="UP000887580"/>
    </source>
</evidence>
<protein>
    <submittedName>
        <fullName evidence="2">Uncharacterized protein</fullName>
    </submittedName>
</protein>
<sequence>MTPEDEYRDPTEYGWPLETRLFATSRASVNDTKTLFLYAKGRTIDVDIKIPAPIDIQEKHNTIVAYFYAKQCLNPSDLDGLIIRLSAMADPSVTEASYADPKTKSSYTATYNKEYNRFDVQHICSDTKGILTKPTVNLENHTSILKFECFDFMDPRPLLRLSRINNFHVEIMADNVQCDFFVYFSNATVVIPPKFDGKLVNKNLPLGVTISASETNYQISLLNETTVKYSSNKTLPLWVSYENCQAFETELQINDGCSLIFKLQNNTLTLKDRGIELQQTDDWRHFFFAINENTLTLVKLRKNYIIHGPTYMYKKTIQTYAEYQIEQNDTIEYKSTAFCPTDKKNMKIHVKPINQTNCRTAKLVLAGHAELLAEDSSVTTKASNKSLQTTQKSSESSQSAGFEWWYGLIIGIVVLVFIGGIITFCLYRNGIIFKEKMPKNESILPVVAPVPVAKTPIRDVNEDREDEKEEEEKDSKKDEKKKPKKGKK</sequence>
<evidence type="ECO:0000313" key="2">
    <source>
        <dbReference type="WBParaSite" id="PS1159_v2.g23419.t1"/>
    </source>
</evidence>
<accession>A0AC35G4I4</accession>